<dbReference type="Gene3D" id="1.20.120.1870">
    <property type="entry name" value="Fic/DOC protein, Fido domain"/>
    <property type="match status" value="1"/>
</dbReference>
<accession>A0A2H0UMI6</accession>
<dbReference type="AlphaFoldDB" id="A0A2H0UMI6"/>
<dbReference type="InterPro" id="IPR011204">
    <property type="entry name" value="Virulence_RhuM-like"/>
</dbReference>
<gene>
    <name evidence="2" type="ORF">COU10_03745</name>
</gene>
<feature type="domain" description="Fido" evidence="1">
    <location>
        <begin position="199"/>
        <end position="326"/>
    </location>
</feature>
<reference evidence="3" key="1">
    <citation type="submission" date="2017-09" db="EMBL/GenBank/DDBJ databases">
        <title>Depth-based differentiation of microbial function through sediment-hosted aquifers and enrichment of novel symbionts in the deep terrestrial subsurface.</title>
        <authorList>
            <person name="Probst A.J."/>
            <person name="Ladd B."/>
            <person name="Jarett J.K."/>
            <person name="Geller-Mcgrath D.E."/>
            <person name="Sieber C.M.K."/>
            <person name="Emerson J.B."/>
            <person name="Anantharaman K."/>
            <person name="Thomas B.C."/>
            <person name="Malmstrom R."/>
            <person name="Stieglmeier M."/>
            <person name="Klingl A."/>
            <person name="Woyke T."/>
            <person name="Ryan C.M."/>
            <person name="Banfield J.F."/>
        </authorList>
    </citation>
    <scope>NUCLEOTIDE SEQUENCE [LARGE SCALE GENOMIC DNA]</scope>
</reference>
<dbReference type="PROSITE" id="PS51459">
    <property type="entry name" value="FIDO"/>
    <property type="match status" value="1"/>
</dbReference>
<protein>
    <recommendedName>
        <fullName evidence="1">Fido domain-containing protein</fullName>
    </recommendedName>
</protein>
<dbReference type="GO" id="GO:0016301">
    <property type="term" value="F:kinase activity"/>
    <property type="evidence" value="ECO:0007669"/>
    <property type="project" value="InterPro"/>
</dbReference>
<dbReference type="PANTHER" id="PTHR35810">
    <property type="entry name" value="CYTOPLASMIC PROTEIN-RELATED"/>
    <property type="match status" value="1"/>
</dbReference>
<name>A0A2H0UMI6_9BACT</name>
<organism evidence="2 3">
    <name type="scientific">Candidatus Harrisonbacteria bacterium CG10_big_fil_rev_8_21_14_0_10_45_28</name>
    <dbReference type="NCBI Taxonomy" id="1974586"/>
    <lineage>
        <taxon>Bacteria</taxon>
        <taxon>Candidatus Harrisoniibacteriota</taxon>
    </lineage>
</organism>
<dbReference type="EMBL" id="PFBC01000057">
    <property type="protein sequence ID" value="PIR87610.1"/>
    <property type="molecule type" value="Genomic_DNA"/>
</dbReference>
<evidence type="ECO:0000313" key="2">
    <source>
        <dbReference type="EMBL" id="PIR87610.1"/>
    </source>
</evidence>
<evidence type="ECO:0000259" key="1">
    <source>
        <dbReference type="PROSITE" id="PS51459"/>
    </source>
</evidence>
<dbReference type="Pfam" id="PF13310">
    <property type="entry name" value="Virulence_RhuM"/>
    <property type="match status" value="1"/>
</dbReference>
<dbReference type="InterPro" id="IPR036597">
    <property type="entry name" value="Fido-like_dom_sf"/>
</dbReference>
<dbReference type="PANTHER" id="PTHR35810:SF1">
    <property type="entry name" value="CYTOPLASMIC PROTEIN"/>
    <property type="match status" value="1"/>
</dbReference>
<evidence type="ECO:0000313" key="3">
    <source>
        <dbReference type="Proteomes" id="UP000230903"/>
    </source>
</evidence>
<dbReference type="InterPro" id="IPR006440">
    <property type="entry name" value="Doc"/>
</dbReference>
<sequence>MESGLKKEKIVIYKNKKNQAAVKVYFDKETVWLNQAQITALFGVDRSVVTKHIRNIFRDGEVKEKSNVQKMHIANSDKPVQFYSLDIVLAVGYRTNTTRGIEFRTWATRVLKDHIIKGVTLNQKRLEALRGARLEELGKTVKLLDRSRRKALNPDEAVGLLDVISNYAKTWLILEQYDKDGLLEPRGPLRSSEQFTYAKAKEAVEALRNELVKNKQAGDLFASERGRSFEGIISGLEQAFGGQALYPGISEKAAHLFYFIIKDHPFSDGNKRIASLLFILFLNQNKFLLRESGERKINDNTLVALALLVAESNPKDKDVMIKIILNLLV</sequence>
<dbReference type="InterPro" id="IPR053737">
    <property type="entry name" value="Type_II_TA_Toxin"/>
</dbReference>
<proteinExistence type="predicted"/>
<dbReference type="Proteomes" id="UP000230903">
    <property type="component" value="Unassembled WGS sequence"/>
</dbReference>
<dbReference type="Pfam" id="PF02661">
    <property type="entry name" value="Fic"/>
    <property type="match status" value="1"/>
</dbReference>
<dbReference type="SUPFAM" id="SSF140931">
    <property type="entry name" value="Fic-like"/>
    <property type="match status" value="1"/>
</dbReference>
<dbReference type="NCBIfam" id="TIGR01550">
    <property type="entry name" value="DOC_P1"/>
    <property type="match status" value="1"/>
</dbReference>
<comment type="caution">
    <text evidence="2">The sequence shown here is derived from an EMBL/GenBank/DDBJ whole genome shotgun (WGS) entry which is preliminary data.</text>
</comment>
<dbReference type="InterPro" id="IPR003812">
    <property type="entry name" value="Fido"/>
</dbReference>